<dbReference type="EMBL" id="AMZH03002899">
    <property type="protein sequence ID" value="RRT74025.1"/>
    <property type="molecule type" value="Genomic_DNA"/>
</dbReference>
<feature type="region of interest" description="Disordered" evidence="1">
    <location>
        <begin position="85"/>
        <end position="113"/>
    </location>
</feature>
<evidence type="ECO:0000313" key="3">
    <source>
        <dbReference type="Proteomes" id="UP000287651"/>
    </source>
</evidence>
<reference evidence="2 3" key="1">
    <citation type="journal article" date="2014" name="Agronomy (Basel)">
        <title>A Draft Genome Sequence for Ensete ventricosum, the Drought-Tolerant Tree Against Hunger.</title>
        <authorList>
            <person name="Harrison J."/>
            <person name="Moore K.A."/>
            <person name="Paszkiewicz K."/>
            <person name="Jones T."/>
            <person name="Grant M."/>
            <person name="Ambacheew D."/>
            <person name="Muzemil S."/>
            <person name="Studholme D.J."/>
        </authorList>
    </citation>
    <scope>NUCLEOTIDE SEQUENCE [LARGE SCALE GENOMIC DNA]</scope>
</reference>
<dbReference type="Proteomes" id="UP000287651">
    <property type="component" value="Unassembled WGS sequence"/>
</dbReference>
<protein>
    <submittedName>
        <fullName evidence="2">Uncharacterized protein</fullName>
    </submittedName>
</protein>
<accession>A0A427ACP3</accession>
<feature type="compositionally biased region" description="Low complexity" evidence="1">
    <location>
        <begin position="95"/>
        <end position="107"/>
    </location>
</feature>
<evidence type="ECO:0000256" key="1">
    <source>
        <dbReference type="SAM" id="MobiDB-lite"/>
    </source>
</evidence>
<dbReference type="AlphaFoldDB" id="A0A427ACP3"/>
<name>A0A427ACP3_ENSVE</name>
<evidence type="ECO:0000313" key="2">
    <source>
        <dbReference type="EMBL" id="RRT74025.1"/>
    </source>
</evidence>
<comment type="caution">
    <text evidence="2">The sequence shown here is derived from an EMBL/GenBank/DDBJ whole genome shotgun (WGS) entry which is preliminary data.</text>
</comment>
<sequence length="138" mass="15400">MFLGAITGSRSCSTDPTGKWILGHRARISLPASTVQIRPGRRRRHIRRSSLDGADLLPKVSTRFETKAKEMARIWRASPIRTADLHTASDVTRKPPSSGTSRPSISSATTVRCDPRVHPHVGISKGGYRCLRRRYLRD</sequence>
<gene>
    <name evidence="2" type="ORF">B296_00032761</name>
</gene>
<organism evidence="2 3">
    <name type="scientific">Ensete ventricosum</name>
    <name type="common">Abyssinian banana</name>
    <name type="synonym">Musa ensete</name>
    <dbReference type="NCBI Taxonomy" id="4639"/>
    <lineage>
        <taxon>Eukaryota</taxon>
        <taxon>Viridiplantae</taxon>
        <taxon>Streptophyta</taxon>
        <taxon>Embryophyta</taxon>
        <taxon>Tracheophyta</taxon>
        <taxon>Spermatophyta</taxon>
        <taxon>Magnoliopsida</taxon>
        <taxon>Liliopsida</taxon>
        <taxon>Zingiberales</taxon>
        <taxon>Musaceae</taxon>
        <taxon>Ensete</taxon>
    </lineage>
</organism>
<proteinExistence type="predicted"/>